<feature type="compositionally biased region" description="Basic and acidic residues" evidence="1">
    <location>
        <begin position="46"/>
        <end position="57"/>
    </location>
</feature>
<evidence type="ECO:0000313" key="3">
    <source>
        <dbReference type="Proteomes" id="UP000828390"/>
    </source>
</evidence>
<proteinExistence type="predicted"/>
<gene>
    <name evidence="2" type="ORF">DPMN_092714</name>
</gene>
<protein>
    <submittedName>
        <fullName evidence="2">Uncharacterized protein</fullName>
    </submittedName>
</protein>
<sequence>MYVGSVRALHSCVWGYFMGYSSQIKLLQGAEPGSQNHHMCRAVNPDSRDGNWHDPKTLVRQNGHKTPQPGSKVQATAILFHEKQTEPTNKRRESFIHQTRVSERKCQDILDHVPKDI</sequence>
<evidence type="ECO:0000256" key="1">
    <source>
        <dbReference type="SAM" id="MobiDB-lite"/>
    </source>
</evidence>
<keyword evidence="3" id="KW-1185">Reference proteome</keyword>
<dbReference type="Proteomes" id="UP000828390">
    <property type="component" value="Unassembled WGS sequence"/>
</dbReference>
<reference evidence="2" key="1">
    <citation type="journal article" date="2019" name="bioRxiv">
        <title>The Genome of the Zebra Mussel, Dreissena polymorpha: A Resource for Invasive Species Research.</title>
        <authorList>
            <person name="McCartney M.A."/>
            <person name="Auch B."/>
            <person name="Kono T."/>
            <person name="Mallez S."/>
            <person name="Zhang Y."/>
            <person name="Obille A."/>
            <person name="Becker A."/>
            <person name="Abrahante J.E."/>
            <person name="Garbe J."/>
            <person name="Badalamenti J.P."/>
            <person name="Herman A."/>
            <person name="Mangelson H."/>
            <person name="Liachko I."/>
            <person name="Sullivan S."/>
            <person name="Sone E.D."/>
            <person name="Koren S."/>
            <person name="Silverstein K.A.T."/>
            <person name="Beckman K.B."/>
            <person name="Gohl D.M."/>
        </authorList>
    </citation>
    <scope>NUCLEOTIDE SEQUENCE</scope>
    <source>
        <strain evidence="2">Duluth1</strain>
        <tissue evidence="2">Whole animal</tissue>
    </source>
</reference>
<feature type="region of interest" description="Disordered" evidence="1">
    <location>
        <begin position="33"/>
        <end position="72"/>
    </location>
</feature>
<organism evidence="2 3">
    <name type="scientific">Dreissena polymorpha</name>
    <name type="common">Zebra mussel</name>
    <name type="synonym">Mytilus polymorpha</name>
    <dbReference type="NCBI Taxonomy" id="45954"/>
    <lineage>
        <taxon>Eukaryota</taxon>
        <taxon>Metazoa</taxon>
        <taxon>Spiralia</taxon>
        <taxon>Lophotrochozoa</taxon>
        <taxon>Mollusca</taxon>
        <taxon>Bivalvia</taxon>
        <taxon>Autobranchia</taxon>
        <taxon>Heteroconchia</taxon>
        <taxon>Euheterodonta</taxon>
        <taxon>Imparidentia</taxon>
        <taxon>Neoheterodontei</taxon>
        <taxon>Myida</taxon>
        <taxon>Dreissenoidea</taxon>
        <taxon>Dreissenidae</taxon>
        <taxon>Dreissena</taxon>
    </lineage>
</organism>
<reference evidence="2" key="2">
    <citation type="submission" date="2020-11" db="EMBL/GenBank/DDBJ databases">
        <authorList>
            <person name="McCartney M.A."/>
            <person name="Auch B."/>
            <person name="Kono T."/>
            <person name="Mallez S."/>
            <person name="Becker A."/>
            <person name="Gohl D.M."/>
            <person name="Silverstein K.A.T."/>
            <person name="Koren S."/>
            <person name="Bechman K.B."/>
            <person name="Herman A."/>
            <person name="Abrahante J.E."/>
            <person name="Garbe J."/>
        </authorList>
    </citation>
    <scope>NUCLEOTIDE SEQUENCE</scope>
    <source>
        <strain evidence="2">Duluth1</strain>
        <tissue evidence="2">Whole animal</tissue>
    </source>
</reference>
<accession>A0A9D4R1Z0</accession>
<dbReference type="EMBL" id="JAIWYP010000003">
    <property type="protein sequence ID" value="KAH3850305.1"/>
    <property type="molecule type" value="Genomic_DNA"/>
</dbReference>
<dbReference type="AlphaFoldDB" id="A0A9D4R1Z0"/>
<name>A0A9D4R1Z0_DREPO</name>
<comment type="caution">
    <text evidence="2">The sequence shown here is derived from an EMBL/GenBank/DDBJ whole genome shotgun (WGS) entry which is preliminary data.</text>
</comment>
<evidence type="ECO:0000313" key="2">
    <source>
        <dbReference type="EMBL" id="KAH3850305.1"/>
    </source>
</evidence>